<comment type="caution">
    <text evidence="2">The sequence shown here is derived from an EMBL/GenBank/DDBJ whole genome shotgun (WGS) entry which is preliminary data.</text>
</comment>
<evidence type="ECO:0000313" key="3">
    <source>
        <dbReference type="Proteomes" id="UP001458880"/>
    </source>
</evidence>
<keyword evidence="1" id="KW-0732">Signal</keyword>
<protein>
    <recommendedName>
        <fullName evidence="4">Fibronectin type-III domain-containing protein</fullName>
    </recommendedName>
</protein>
<evidence type="ECO:0008006" key="4">
    <source>
        <dbReference type="Google" id="ProtNLM"/>
    </source>
</evidence>
<keyword evidence="3" id="KW-1185">Reference proteome</keyword>
<evidence type="ECO:0000256" key="1">
    <source>
        <dbReference type="SAM" id="SignalP"/>
    </source>
</evidence>
<accession>A0AAW1MBK0</accession>
<feature type="chain" id="PRO_5043676863" description="Fibronectin type-III domain-containing protein" evidence="1">
    <location>
        <begin position="24"/>
        <end position="221"/>
    </location>
</feature>
<evidence type="ECO:0000313" key="2">
    <source>
        <dbReference type="EMBL" id="KAK9743925.1"/>
    </source>
</evidence>
<organism evidence="2 3">
    <name type="scientific">Popillia japonica</name>
    <name type="common">Japanese beetle</name>
    <dbReference type="NCBI Taxonomy" id="7064"/>
    <lineage>
        <taxon>Eukaryota</taxon>
        <taxon>Metazoa</taxon>
        <taxon>Ecdysozoa</taxon>
        <taxon>Arthropoda</taxon>
        <taxon>Hexapoda</taxon>
        <taxon>Insecta</taxon>
        <taxon>Pterygota</taxon>
        <taxon>Neoptera</taxon>
        <taxon>Endopterygota</taxon>
        <taxon>Coleoptera</taxon>
        <taxon>Polyphaga</taxon>
        <taxon>Scarabaeiformia</taxon>
        <taxon>Scarabaeidae</taxon>
        <taxon>Rutelinae</taxon>
        <taxon>Popillia</taxon>
    </lineage>
</organism>
<dbReference type="AlphaFoldDB" id="A0AAW1MBK0"/>
<dbReference type="Proteomes" id="UP001458880">
    <property type="component" value="Unassembled WGS sequence"/>
</dbReference>
<gene>
    <name evidence="2" type="ORF">QE152_g8210</name>
</gene>
<reference evidence="2 3" key="1">
    <citation type="journal article" date="2024" name="BMC Genomics">
        <title>De novo assembly and annotation of Popillia japonica's genome with initial clues to its potential as an invasive pest.</title>
        <authorList>
            <person name="Cucini C."/>
            <person name="Boschi S."/>
            <person name="Funari R."/>
            <person name="Cardaioli E."/>
            <person name="Iannotti N."/>
            <person name="Marturano G."/>
            <person name="Paoli F."/>
            <person name="Bruttini M."/>
            <person name="Carapelli A."/>
            <person name="Frati F."/>
            <person name="Nardi F."/>
        </authorList>
    </citation>
    <scope>NUCLEOTIDE SEQUENCE [LARGE SCALE GENOMIC DNA]</scope>
    <source>
        <strain evidence="2">DMR45628</strain>
    </source>
</reference>
<dbReference type="EMBL" id="JASPKY010000064">
    <property type="protein sequence ID" value="KAK9743925.1"/>
    <property type="molecule type" value="Genomic_DNA"/>
</dbReference>
<proteinExistence type="predicted"/>
<sequence length="221" mass="25333">MFGKGAVAWVSIVLLSYLGLSEGACEGPLGAVQNQMFSRNSSLFATWNPPVGWEDCDDLMYEIRFTDNADKSIFFTDTTAQTEYVFHYAAENFFCQIFEIQVLAKYNNVNGELIDSIIFADNFTSVIVDPVQSLRIQELGNNVLVRWEPSTQFRACWANVYDVQIYDGTRLVSSWRGQREFYSFDYKAENLCDTEFLIKVTAMFRDFEPSTLTRIFRTGSC</sequence>
<name>A0AAW1MBK0_POPJA</name>
<feature type="signal peptide" evidence="1">
    <location>
        <begin position="1"/>
        <end position="23"/>
    </location>
</feature>